<dbReference type="EMBL" id="GECZ01026118">
    <property type="protein sequence ID" value="JAS43651.1"/>
    <property type="molecule type" value="Transcribed_RNA"/>
</dbReference>
<feature type="compositionally biased region" description="Polar residues" evidence="1">
    <location>
        <begin position="114"/>
        <end position="129"/>
    </location>
</feature>
<sequence length="153" mass="16906">QDDDIEYNVELEPSNAMNLAENEESDSVSSNDFVLVEEPSSGTTNTVSLPINMYENNQQIVVHNPPEGEGHEAYLSSILNRNFEFGFPALLSPVQYPAVLAGTEVGRMVQRHQLSTPTNRMMPSTSQSDSHQKIGRKRAIKGVDNESVLSVNE</sequence>
<feature type="non-terminal residue" evidence="2">
    <location>
        <position position="153"/>
    </location>
</feature>
<proteinExistence type="predicted"/>
<protein>
    <submittedName>
        <fullName evidence="2">Uncharacterized protein</fullName>
    </submittedName>
</protein>
<name>A0A1B6F0N0_9HEMI</name>
<feature type="region of interest" description="Disordered" evidence="1">
    <location>
        <begin position="1"/>
        <end position="28"/>
    </location>
</feature>
<accession>A0A1B6F0N0</accession>
<organism evidence="2">
    <name type="scientific">Cuerna arida</name>
    <dbReference type="NCBI Taxonomy" id="1464854"/>
    <lineage>
        <taxon>Eukaryota</taxon>
        <taxon>Metazoa</taxon>
        <taxon>Ecdysozoa</taxon>
        <taxon>Arthropoda</taxon>
        <taxon>Hexapoda</taxon>
        <taxon>Insecta</taxon>
        <taxon>Pterygota</taxon>
        <taxon>Neoptera</taxon>
        <taxon>Paraneoptera</taxon>
        <taxon>Hemiptera</taxon>
        <taxon>Auchenorrhyncha</taxon>
        <taxon>Membracoidea</taxon>
        <taxon>Cicadellidae</taxon>
        <taxon>Cicadellinae</taxon>
        <taxon>Proconiini</taxon>
        <taxon>Cuerna</taxon>
    </lineage>
</organism>
<evidence type="ECO:0000256" key="1">
    <source>
        <dbReference type="SAM" id="MobiDB-lite"/>
    </source>
</evidence>
<reference evidence="2" key="1">
    <citation type="submission" date="2015-11" db="EMBL/GenBank/DDBJ databases">
        <title>De novo transcriptome assembly of four potential Pierce s Disease insect vectors from Arizona vineyards.</title>
        <authorList>
            <person name="Tassone E.E."/>
        </authorList>
    </citation>
    <scope>NUCLEOTIDE SEQUENCE</scope>
</reference>
<dbReference type="AlphaFoldDB" id="A0A1B6F0N0"/>
<feature type="region of interest" description="Disordered" evidence="1">
    <location>
        <begin position="114"/>
        <end position="153"/>
    </location>
</feature>
<feature type="non-terminal residue" evidence="2">
    <location>
        <position position="1"/>
    </location>
</feature>
<gene>
    <name evidence="2" type="ORF">g.6588</name>
</gene>
<evidence type="ECO:0000313" key="2">
    <source>
        <dbReference type="EMBL" id="JAS43651.1"/>
    </source>
</evidence>